<keyword evidence="2" id="KW-1185">Reference proteome</keyword>
<proteinExistence type="predicted"/>
<evidence type="ECO:0000313" key="2">
    <source>
        <dbReference type="Proteomes" id="UP000184396"/>
    </source>
</evidence>
<gene>
    <name evidence="1" type="ORF">SAMN05216261_1174</name>
</gene>
<organism evidence="1 2">
    <name type="scientific">Algibacter luteus</name>
    <dbReference type="NCBI Taxonomy" id="1178825"/>
    <lineage>
        <taxon>Bacteria</taxon>
        <taxon>Pseudomonadati</taxon>
        <taxon>Bacteroidota</taxon>
        <taxon>Flavobacteriia</taxon>
        <taxon>Flavobacteriales</taxon>
        <taxon>Flavobacteriaceae</taxon>
        <taxon>Algibacter</taxon>
    </lineage>
</organism>
<dbReference type="AlphaFoldDB" id="A0A1M6CBL2"/>
<name>A0A1M6CBL2_9FLAO</name>
<dbReference type="RefSeq" id="WP_143148077.1">
    <property type="nucleotide sequence ID" value="NZ_ALIH01000005.1"/>
</dbReference>
<dbReference type="EMBL" id="FQYK01000002">
    <property type="protein sequence ID" value="SHI58402.1"/>
    <property type="molecule type" value="Genomic_DNA"/>
</dbReference>
<evidence type="ECO:0000313" key="1">
    <source>
        <dbReference type="EMBL" id="SHI58402.1"/>
    </source>
</evidence>
<dbReference type="OrthoDB" id="9916296at2"/>
<dbReference type="STRING" id="1178825.SAMN05216261_1174"/>
<accession>A0A1M6CBL2</accession>
<reference evidence="1 2" key="1">
    <citation type="submission" date="2016-11" db="EMBL/GenBank/DDBJ databases">
        <authorList>
            <person name="Jaros S."/>
            <person name="Januszkiewicz K."/>
            <person name="Wedrychowicz H."/>
        </authorList>
    </citation>
    <scope>NUCLEOTIDE SEQUENCE [LARGE SCALE GENOMIC DNA]</scope>
    <source>
        <strain evidence="1 2">CGMCC 1.12213</strain>
    </source>
</reference>
<protein>
    <submittedName>
        <fullName evidence="1">Uncharacterized protein</fullName>
    </submittedName>
</protein>
<sequence length="144" mass="17505">MNLFLFIVGFLVLNCLVLFLFQEKSIAEDDSNILFELYNDRTAFNGQYKYTRCFMLPFKKRMNFKEKRKFIEYKRRQDLNLERIQLENKLRMLNYISDFEMYLDQNKIDKSKFNKMRAFLDLKVSTQRSILESTERISGLCVNE</sequence>
<dbReference type="Proteomes" id="UP000184396">
    <property type="component" value="Unassembled WGS sequence"/>
</dbReference>